<reference evidence="2 3" key="1">
    <citation type="submission" date="2016-10" db="EMBL/GenBank/DDBJ databases">
        <authorList>
            <person name="de Groot N.N."/>
        </authorList>
    </citation>
    <scope>NUCLEOTIDE SEQUENCE [LARGE SCALE GENOMIC DNA]</scope>
    <source>
        <strain>GEY</strain>
        <strain evidence="3">DSM 9560</strain>
    </source>
</reference>
<dbReference type="AlphaFoldDB" id="A0A1I2IXU2"/>
<gene>
    <name evidence="2" type="ORF">SAMN04488541_10364</name>
</gene>
<protein>
    <submittedName>
        <fullName evidence="2">Polysaccharide pyruvyl transferase</fullName>
    </submittedName>
</protein>
<name>A0A1I2IXU2_9BACT</name>
<dbReference type="Proteomes" id="UP000199513">
    <property type="component" value="Unassembled WGS sequence"/>
</dbReference>
<feature type="domain" description="Polysaccharide pyruvyl transferase" evidence="1">
    <location>
        <begin position="37"/>
        <end position="290"/>
    </location>
</feature>
<accession>A0A1I2IXU2</accession>
<dbReference type="OrthoDB" id="9802987at2"/>
<dbReference type="Pfam" id="PF04230">
    <property type="entry name" value="PS_pyruv_trans"/>
    <property type="match status" value="1"/>
</dbReference>
<sequence length="339" mass="39095">MVKESDVKFDIDLLDSKSNINKTPLIGVLNPAITTSNLGDQIISDAVYRELNKMFPMHFFIDFPTTLSLTKKVYKRMKKTKYSFVGGTNILSSNFLKYKQWQLGIKDALRGNDVVLMGVGWWQYQKKPNLYTATILKRVLHKEILHSVRDEYTRQQLLSIGIKNVINTGCPTTWELTPDFCSTIPSTKGDSVVFTLTDYNKDKANDKEMIRLLVEHYQTVYFWPQGISDIEYFKNFRQDFPNIEIVPPLLKSYDKLLSNLESLDYVGTRLHGGIRALHRGKRSIIIGIDNRAKEMAKDIKLPVVNRGDIQTLKSQILYPMDCQLNIPISSIEQWKSQFK</sequence>
<evidence type="ECO:0000313" key="3">
    <source>
        <dbReference type="Proteomes" id="UP000199513"/>
    </source>
</evidence>
<organism evidence="2 3">
    <name type="scientific">Thermoflexibacter ruber</name>
    <dbReference type="NCBI Taxonomy" id="1003"/>
    <lineage>
        <taxon>Bacteria</taxon>
        <taxon>Pseudomonadati</taxon>
        <taxon>Bacteroidota</taxon>
        <taxon>Cytophagia</taxon>
        <taxon>Cytophagales</taxon>
        <taxon>Thermoflexibacteraceae</taxon>
        <taxon>Thermoflexibacter</taxon>
    </lineage>
</organism>
<keyword evidence="2" id="KW-0808">Transferase</keyword>
<proteinExistence type="predicted"/>
<dbReference type="RefSeq" id="WP_091548724.1">
    <property type="nucleotide sequence ID" value="NZ_FONY01000036.1"/>
</dbReference>
<evidence type="ECO:0000259" key="1">
    <source>
        <dbReference type="Pfam" id="PF04230"/>
    </source>
</evidence>
<dbReference type="STRING" id="1003.SAMN04488541_10364"/>
<dbReference type="EMBL" id="FONY01000036">
    <property type="protein sequence ID" value="SFF45301.1"/>
    <property type="molecule type" value="Genomic_DNA"/>
</dbReference>
<dbReference type="InterPro" id="IPR007345">
    <property type="entry name" value="Polysacch_pyruvyl_Trfase"/>
</dbReference>
<evidence type="ECO:0000313" key="2">
    <source>
        <dbReference type="EMBL" id="SFF45301.1"/>
    </source>
</evidence>
<keyword evidence="3" id="KW-1185">Reference proteome</keyword>
<dbReference type="GO" id="GO:0016740">
    <property type="term" value="F:transferase activity"/>
    <property type="evidence" value="ECO:0007669"/>
    <property type="project" value="UniProtKB-KW"/>
</dbReference>